<dbReference type="InterPro" id="IPR040442">
    <property type="entry name" value="Pyrv_kinase-like_dom_sf"/>
</dbReference>
<evidence type="ECO:0000256" key="9">
    <source>
        <dbReference type="ARBA" id="ARBA00022777"/>
    </source>
</evidence>
<keyword evidence="10" id="KW-0067">ATP-binding</keyword>
<evidence type="ECO:0000256" key="13">
    <source>
        <dbReference type="ARBA" id="ARBA00023317"/>
    </source>
</evidence>
<keyword evidence="16" id="KW-1185">Reference proteome</keyword>
<dbReference type="GO" id="GO:0030955">
    <property type="term" value="F:potassium ion binding"/>
    <property type="evidence" value="ECO:0007669"/>
    <property type="project" value="InterPro"/>
</dbReference>
<evidence type="ECO:0000313" key="16">
    <source>
        <dbReference type="Proteomes" id="UP000294813"/>
    </source>
</evidence>
<keyword evidence="6" id="KW-0808">Transferase</keyword>
<dbReference type="UniPathway" id="UPA00109">
    <property type="reaction ID" value="UER00188"/>
</dbReference>
<evidence type="ECO:0000256" key="4">
    <source>
        <dbReference type="ARBA" id="ARBA00012142"/>
    </source>
</evidence>
<keyword evidence="11" id="KW-0460">Magnesium</keyword>
<sequence length="620" mass="68235">MSGSYPVNHDEHAYLASQLHDLYSDIVDKASNTCFHKPQATAEIQASCDNLLAYLALRRHDIFDLQSALAEHGLSSLGRLEPSVLASIERVMQHLGAPIPATTLYKTTNAEARTMLEKRSIQLLGRPREQRSPRIMVTLDTAAIASPGFIEELLRSGMDMARINCAHDNPETWYKIIDAIRTTEAQLERSGQGVGRRCHIVMDLGGPKIRTGALLAESRPLKLSVPPITAEMPHPQLFGYLDSNAAETEKINLPDSTAKFIIALPGQKRLEQLPLGSTLFFEDSRNRKRTFHVLEHTGPGRVKVSLSRNAHIEEGIMLCAENGLRFRIGPVAAQPVRIEVQAGDRLLLYRDPQRLGHPAREGRPAGIACTLPAALTHVEIGDRLFIDDGKISAHVTGKNDTYLELRILSPDSAPARIKAEKGINIPDSLLDLPALTEQDKEALPFIAEHADAVGLSFVQRPQDLLDLHHALIDLGRPEFGIIAKIENPEALHGLAQLLITGLQFPCFGVMIARGDLAVEVGFENLAIIQEQILCLCEAAHVPVIWATQVLETMAKTGLPARAEITDAASAHRADAVMLNKGAHIIDAIKTLSALLCSEERNHMKKRQIFRQFTEQHGIFE</sequence>
<proteinExistence type="inferred from homology"/>
<dbReference type="SUPFAM" id="SSF51621">
    <property type="entry name" value="Phosphoenolpyruvate/pyruvate domain"/>
    <property type="match status" value="1"/>
</dbReference>
<evidence type="ECO:0000256" key="2">
    <source>
        <dbReference type="ARBA" id="ARBA00004997"/>
    </source>
</evidence>
<dbReference type="AlphaFoldDB" id="A0A4R2S877"/>
<evidence type="ECO:0000256" key="10">
    <source>
        <dbReference type="ARBA" id="ARBA00022840"/>
    </source>
</evidence>
<dbReference type="EMBL" id="SLXT01000002">
    <property type="protein sequence ID" value="TCP68611.1"/>
    <property type="molecule type" value="Genomic_DNA"/>
</dbReference>
<evidence type="ECO:0000313" key="15">
    <source>
        <dbReference type="EMBL" id="TCP68611.1"/>
    </source>
</evidence>
<dbReference type="InterPro" id="IPR015793">
    <property type="entry name" value="Pyrv_Knase_brl"/>
</dbReference>
<dbReference type="InterPro" id="IPR015806">
    <property type="entry name" value="Pyrv_Knase_insert_dom_sf"/>
</dbReference>
<accession>A0A4R2S877</accession>
<keyword evidence="9 15" id="KW-0418">Kinase</keyword>
<dbReference type="InterPro" id="IPR011037">
    <property type="entry name" value="Pyrv_Knase-like_insert_dom_sf"/>
</dbReference>
<evidence type="ECO:0000256" key="11">
    <source>
        <dbReference type="ARBA" id="ARBA00022842"/>
    </source>
</evidence>
<dbReference type="OrthoDB" id="2031270at2"/>
<comment type="caution">
    <text evidence="15">The sequence shown here is derived from an EMBL/GenBank/DDBJ whole genome shotgun (WGS) entry which is preliminary data.</text>
</comment>
<evidence type="ECO:0000256" key="6">
    <source>
        <dbReference type="ARBA" id="ARBA00022679"/>
    </source>
</evidence>
<evidence type="ECO:0000256" key="8">
    <source>
        <dbReference type="ARBA" id="ARBA00022741"/>
    </source>
</evidence>
<comment type="similarity">
    <text evidence="3">Belongs to the pyruvate kinase family.</text>
</comment>
<dbReference type="Proteomes" id="UP000294813">
    <property type="component" value="Unassembled WGS sequence"/>
</dbReference>
<protein>
    <recommendedName>
        <fullName evidence="5">Pyruvate kinase</fullName>
        <ecNumber evidence="4">2.7.1.40</ecNumber>
    </recommendedName>
</protein>
<dbReference type="GO" id="GO:0000287">
    <property type="term" value="F:magnesium ion binding"/>
    <property type="evidence" value="ECO:0007669"/>
    <property type="project" value="InterPro"/>
</dbReference>
<reference evidence="15 16" key="1">
    <citation type="submission" date="2019-03" db="EMBL/GenBank/DDBJ databases">
        <title>Genomic Encyclopedia of Type Strains, Phase IV (KMG-IV): sequencing the most valuable type-strain genomes for metagenomic binning, comparative biology and taxonomic classification.</title>
        <authorList>
            <person name="Goeker M."/>
        </authorList>
    </citation>
    <scope>NUCLEOTIDE SEQUENCE [LARGE SCALE GENOMIC DNA]</scope>
    <source>
        <strain evidence="15 16">DSM 11170</strain>
    </source>
</reference>
<name>A0A4R2S877_9FIRM</name>
<keyword evidence="13 15" id="KW-0670">Pyruvate</keyword>
<keyword evidence="12" id="KW-0324">Glycolysis</keyword>
<evidence type="ECO:0000256" key="3">
    <source>
        <dbReference type="ARBA" id="ARBA00008663"/>
    </source>
</evidence>
<keyword evidence="8" id="KW-0547">Nucleotide-binding</keyword>
<dbReference type="PANTHER" id="PTHR11817">
    <property type="entry name" value="PYRUVATE KINASE"/>
    <property type="match status" value="1"/>
</dbReference>
<dbReference type="GO" id="GO:0016301">
    <property type="term" value="F:kinase activity"/>
    <property type="evidence" value="ECO:0007669"/>
    <property type="project" value="UniProtKB-KW"/>
</dbReference>
<evidence type="ECO:0000256" key="12">
    <source>
        <dbReference type="ARBA" id="ARBA00023152"/>
    </source>
</evidence>
<dbReference type="GO" id="GO:0004743">
    <property type="term" value="F:pyruvate kinase activity"/>
    <property type="evidence" value="ECO:0007669"/>
    <property type="project" value="UniProtKB-EC"/>
</dbReference>
<organism evidence="15 16">
    <name type="scientific">Heliophilum fasciatum</name>
    <dbReference type="NCBI Taxonomy" id="35700"/>
    <lineage>
        <taxon>Bacteria</taxon>
        <taxon>Bacillati</taxon>
        <taxon>Bacillota</taxon>
        <taxon>Clostridia</taxon>
        <taxon>Eubacteriales</taxon>
        <taxon>Heliobacteriaceae</taxon>
        <taxon>Heliophilum</taxon>
    </lineage>
</organism>
<evidence type="ECO:0000256" key="7">
    <source>
        <dbReference type="ARBA" id="ARBA00022723"/>
    </source>
</evidence>
<evidence type="ECO:0000256" key="5">
    <source>
        <dbReference type="ARBA" id="ARBA00018587"/>
    </source>
</evidence>
<evidence type="ECO:0000256" key="1">
    <source>
        <dbReference type="ARBA" id="ARBA00001958"/>
    </source>
</evidence>
<gene>
    <name evidence="15" type="ORF">EDD73_1026</name>
</gene>
<keyword evidence="7" id="KW-0479">Metal-binding</keyword>
<dbReference type="InterPro" id="IPR001697">
    <property type="entry name" value="Pyr_Knase"/>
</dbReference>
<dbReference type="InterPro" id="IPR015813">
    <property type="entry name" value="Pyrv/PenolPyrv_kinase-like_dom"/>
</dbReference>
<dbReference type="Pfam" id="PF00224">
    <property type="entry name" value="PK"/>
    <property type="match status" value="1"/>
</dbReference>
<dbReference type="RefSeq" id="WP_131917825.1">
    <property type="nucleotide sequence ID" value="NZ_JAOQNU010000002.1"/>
</dbReference>
<feature type="domain" description="Pyruvate kinase barrel" evidence="14">
    <location>
        <begin position="320"/>
        <end position="579"/>
    </location>
</feature>
<comment type="cofactor">
    <cofactor evidence="1">
        <name>K(+)</name>
        <dbReference type="ChEBI" id="CHEBI:29103"/>
    </cofactor>
</comment>
<dbReference type="GO" id="GO:0005524">
    <property type="term" value="F:ATP binding"/>
    <property type="evidence" value="ECO:0007669"/>
    <property type="project" value="UniProtKB-KW"/>
</dbReference>
<dbReference type="EC" id="2.7.1.40" evidence="4"/>
<dbReference type="Gene3D" id="2.40.33.10">
    <property type="entry name" value="PK beta-barrel domain-like"/>
    <property type="match status" value="1"/>
</dbReference>
<comment type="pathway">
    <text evidence="2">Carbohydrate degradation; glycolysis; pyruvate from D-glyceraldehyde 3-phosphate: step 5/5.</text>
</comment>
<evidence type="ECO:0000259" key="14">
    <source>
        <dbReference type="Pfam" id="PF00224"/>
    </source>
</evidence>
<dbReference type="SUPFAM" id="SSF50800">
    <property type="entry name" value="PK beta-barrel domain-like"/>
    <property type="match status" value="1"/>
</dbReference>
<dbReference type="Gene3D" id="3.20.20.60">
    <property type="entry name" value="Phosphoenolpyruvate-binding domains"/>
    <property type="match status" value="2"/>
</dbReference>